<dbReference type="PRINTS" id="PR00364">
    <property type="entry name" value="DISEASERSIST"/>
</dbReference>
<evidence type="ECO:0000313" key="11">
    <source>
        <dbReference type="EMBL" id="THG04047.1"/>
    </source>
</evidence>
<organism evidence="11 12">
    <name type="scientific">Camellia sinensis var. sinensis</name>
    <name type="common">China tea</name>
    <dbReference type="NCBI Taxonomy" id="542762"/>
    <lineage>
        <taxon>Eukaryota</taxon>
        <taxon>Viridiplantae</taxon>
        <taxon>Streptophyta</taxon>
        <taxon>Embryophyta</taxon>
        <taxon>Tracheophyta</taxon>
        <taxon>Spermatophyta</taxon>
        <taxon>Magnoliopsida</taxon>
        <taxon>eudicotyledons</taxon>
        <taxon>Gunneridae</taxon>
        <taxon>Pentapetalae</taxon>
        <taxon>asterids</taxon>
        <taxon>Ericales</taxon>
        <taxon>Theaceae</taxon>
        <taxon>Camellia</taxon>
    </lineage>
</organism>
<evidence type="ECO:0000256" key="1">
    <source>
        <dbReference type="ARBA" id="ARBA00008894"/>
    </source>
</evidence>
<dbReference type="Gene3D" id="1.10.8.430">
    <property type="entry name" value="Helical domain of apoptotic protease-activating factors"/>
    <property type="match status" value="1"/>
</dbReference>
<keyword evidence="6" id="KW-0067">ATP-binding</keyword>
<keyword evidence="2" id="KW-0433">Leucine-rich repeat</keyword>
<dbReference type="InterPro" id="IPR055414">
    <property type="entry name" value="LRR_R13L4/SHOC2-like"/>
</dbReference>
<evidence type="ECO:0000259" key="7">
    <source>
        <dbReference type="Pfam" id="PF00931"/>
    </source>
</evidence>
<gene>
    <name evidence="11" type="ORF">TEA_004720</name>
</gene>
<feature type="domain" description="Disease resistance protein winged helix" evidence="9">
    <location>
        <begin position="544"/>
        <end position="614"/>
    </location>
</feature>
<dbReference type="SUPFAM" id="SSF52058">
    <property type="entry name" value="L domain-like"/>
    <property type="match status" value="1"/>
</dbReference>
<dbReference type="Pfam" id="PF18052">
    <property type="entry name" value="Rx_N"/>
    <property type="match status" value="1"/>
</dbReference>
<accession>A0A4V6RY94</accession>
<evidence type="ECO:0008006" key="13">
    <source>
        <dbReference type="Google" id="ProtNLM"/>
    </source>
</evidence>
<evidence type="ECO:0000256" key="3">
    <source>
        <dbReference type="ARBA" id="ARBA00022737"/>
    </source>
</evidence>
<comment type="similarity">
    <text evidence="1">Belongs to the disease resistance NB-LRR family.</text>
</comment>
<sequence>MVHEYHHLRTIVGPNISSHSLIGAAVCSCSSSFRTLPIGTVLASPPLPLASPSLLSARRRCSLLSVAALCSLSCLVLKSGCDRRNGSGGAVAVTGCKDRSATVARKEELAGLAGMEGIAVTVALSLVQTVLSSLDRVPFQKTLRDQVEEVTNSLGTMQAYLRDMEGREGHSWVLKERMKQVRDIAYDTENVLDEIMLHVTYRYHRHRITKKTHEFFHNLAHWIPLHNTMSSKMEGIKERIVGITASDQLGGGGGDGGGSSLCEGPNSRPWVEHCDHIEDEIVGFEKPREELICQLRGTEPRQKTMIISVVGPCGSGKSLLAKNVYGIIRSHELFDCYAWVRVSHSPKIEHILQSMLKQFCSSTKEPIPDHESAAVTPAKLWNYLQQKRFVVFLDDIWSIKHWENIRDALPNKSSGSRIVVTTRKLDVASFCSDEHHTHNLTCLSGPEAWKLFCKKAFQANKCPPELEDWSKKIMKRCEGNPHAIVAVGTLLLKKQQNPTVWKRMHDSLVSEVGTSSSLSIINKLLASYKDLPWNLQSCFLYFSVFPEDHSIERGRLVRLWIAEGFVEETRGKTLEEVAEDYLNELVGSNLVHATWNFDGRVKDCRVLNFVLEFIIQKSEEENLVSVLAKTADTRLSEKFRRLSIHNPSCITQISTVFRSNSVLSSSVRSSSVRSTFFFKMDKLSDPSVITDMLGLPSFNLLRVLDFRDAPLNRFPEVIVRLTLLRYLSFRRTQIENIPKSIKKLLYLETLDLKQTGVSQLPKKINQLHNLRHLLLCRDRGKNHVWLNPDEGVEMVEGIGGLTNLQTLSLVKSDKNHKIIKELGDLTQLRKLGLIDLKREDGKDLCASIQRMENLSTLDVSSTGKQEPLDMRSHACPCPHLQHLYLKGHLPEFPKWISSLTNLFRIRLKWSGLTSNPLVALHSLPNLMELQMDDAFTGEELVFKAGGFKKLKMLHIEQFDHLHTVVVEEGSMSVLQKLTLRSCGQLKMLPLGIHNLTRLKELLLYSMPTEFIGGLQKGSDDREMVEHIDVIHSFILQDDGSWSLDQNLS</sequence>
<dbReference type="InterPro" id="IPR002182">
    <property type="entry name" value="NB-ARC"/>
</dbReference>
<evidence type="ECO:0000256" key="4">
    <source>
        <dbReference type="ARBA" id="ARBA00022741"/>
    </source>
</evidence>
<evidence type="ECO:0000256" key="6">
    <source>
        <dbReference type="ARBA" id="ARBA00022840"/>
    </source>
</evidence>
<dbReference type="FunFam" id="3.40.50.300:FF:001091">
    <property type="entry name" value="Probable disease resistance protein At1g61300"/>
    <property type="match status" value="1"/>
</dbReference>
<evidence type="ECO:0000259" key="10">
    <source>
        <dbReference type="Pfam" id="PF23598"/>
    </source>
</evidence>
<dbReference type="AlphaFoldDB" id="A0A4V6RY94"/>
<dbReference type="PANTHER" id="PTHR23155">
    <property type="entry name" value="DISEASE RESISTANCE PROTEIN RP"/>
    <property type="match status" value="1"/>
</dbReference>
<dbReference type="InterPro" id="IPR042197">
    <property type="entry name" value="Apaf_helical"/>
</dbReference>
<dbReference type="SUPFAM" id="SSF52540">
    <property type="entry name" value="P-loop containing nucleoside triphosphate hydrolases"/>
    <property type="match status" value="1"/>
</dbReference>
<evidence type="ECO:0000313" key="12">
    <source>
        <dbReference type="Proteomes" id="UP000306102"/>
    </source>
</evidence>
<keyword evidence="5" id="KW-0611">Plant defense</keyword>
<dbReference type="GO" id="GO:0051607">
    <property type="term" value="P:defense response to virus"/>
    <property type="evidence" value="ECO:0007669"/>
    <property type="project" value="UniProtKB-ARBA"/>
</dbReference>
<proteinExistence type="inferred from homology"/>
<protein>
    <recommendedName>
        <fullName evidence="13">NB-ARC domain-containing protein</fullName>
    </recommendedName>
</protein>
<dbReference type="InterPro" id="IPR058922">
    <property type="entry name" value="WHD_DRP"/>
</dbReference>
<dbReference type="InterPro" id="IPR036388">
    <property type="entry name" value="WH-like_DNA-bd_sf"/>
</dbReference>
<dbReference type="InterPro" id="IPR044974">
    <property type="entry name" value="Disease_R_plants"/>
</dbReference>
<dbReference type="EMBL" id="SDRB02010818">
    <property type="protein sequence ID" value="THG04047.1"/>
    <property type="molecule type" value="Genomic_DNA"/>
</dbReference>
<dbReference type="PANTHER" id="PTHR23155:SF1205">
    <property type="entry name" value="DISEASE RESISTANCE PROTEIN RPM1"/>
    <property type="match status" value="1"/>
</dbReference>
<dbReference type="Gene3D" id="3.80.10.10">
    <property type="entry name" value="Ribonuclease Inhibitor"/>
    <property type="match status" value="1"/>
</dbReference>
<comment type="caution">
    <text evidence="11">The sequence shown here is derived from an EMBL/GenBank/DDBJ whole genome shotgun (WGS) entry which is preliminary data.</text>
</comment>
<dbReference type="CDD" id="cd14798">
    <property type="entry name" value="RX-CC_like"/>
    <property type="match status" value="1"/>
</dbReference>
<dbReference type="InterPro" id="IPR032675">
    <property type="entry name" value="LRR_dom_sf"/>
</dbReference>
<dbReference type="Pfam" id="PF00931">
    <property type="entry name" value="NB-ARC"/>
    <property type="match status" value="1"/>
</dbReference>
<dbReference type="Proteomes" id="UP000306102">
    <property type="component" value="Unassembled WGS sequence"/>
</dbReference>
<evidence type="ECO:0000256" key="5">
    <source>
        <dbReference type="ARBA" id="ARBA00022821"/>
    </source>
</evidence>
<feature type="domain" description="NB-ARC" evidence="7">
    <location>
        <begin position="287"/>
        <end position="461"/>
    </location>
</feature>
<name>A0A4V6RY94_CAMSN</name>
<dbReference type="Gene3D" id="1.20.5.4130">
    <property type="match status" value="1"/>
</dbReference>
<dbReference type="Gene3D" id="1.10.10.10">
    <property type="entry name" value="Winged helix-like DNA-binding domain superfamily/Winged helix DNA-binding domain"/>
    <property type="match status" value="1"/>
</dbReference>
<dbReference type="Pfam" id="PF23598">
    <property type="entry name" value="LRR_14"/>
    <property type="match status" value="1"/>
</dbReference>
<dbReference type="GO" id="GO:0005524">
    <property type="term" value="F:ATP binding"/>
    <property type="evidence" value="ECO:0007669"/>
    <property type="project" value="UniProtKB-KW"/>
</dbReference>
<dbReference type="FunFam" id="1.10.10.10:FF:000322">
    <property type="entry name" value="Probable disease resistance protein At1g63360"/>
    <property type="match status" value="1"/>
</dbReference>
<dbReference type="InterPro" id="IPR038005">
    <property type="entry name" value="RX-like_CC"/>
</dbReference>
<reference evidence="11 12" key="1">
    <citation type="journal article" date="2018" name="Proc. Natl. Acad. Sci. U.S.A.">
        <title>Draft genome sequence of Camellia sinensis var. sinensis provides insights into the evolution of the tea genome and tea quality.</title>
        <authorList>
            <person name="Wei C."/>
            <person name="Yang H."/>
            <person name="Wang S."/>
            <person name="Zhao J."/>
            <person name="Liu C."/>
            <person name="Gao L."/>
            <person name="Xia E."/>
            <person name="Lu Y."/>
            <person name="Tai Y."/>
            <person name="She G."/>
            <person name="Sun J."/>
            <person name="Cao H."/>
            <person name="Tong W."/>
            <person name="Gao Q."/>
            <person name="Li Y."/>
            <person name="Deng W."/>
            <person name="Jiang X."/>
            <person name="Wang W."/>
            <person name="Chen Q."/>
            <person name="Zhang S."/>
            <person name="Li H."/>
            <person name="Wu J."/>
            <person name="Wang P."/>
            <person name="Li P."/>
            <person name="Shi C."/>
            <person name="Zheng F."/>
            <person name="Jian J."/>
            <person name="Huang B."/>
            <person name="Shan D."/>
            <person name="Shi M."/>
            <person name="Fang C."/>
            <person name="Yue Y."/>
            <person name="Li F."/>
            <person name="Li D."/>
            <person name="Wei S."/>
            <person name="Han B."/>
            <person name="Jiang C."/>
            <person name="Yin Y."/>
            <person name="Xia T."/>
            <person name="Zhang Z."/>
            <person name="Bennetzen J.L."/>
            <person name="Zhao S."/>
            <person name="Wan X."/>
        </authorList>
    </citation>
    <scope>NUCLEOTIDE SEQUENCE [LARGE SCALE GENOMIC DNA]</scope>
    <source>
        <strain evidence="12">cv. Shuchazao</strain>
        <tissue evidence="11">Leaf</tissue>
    </source>
</reference>
<dbReference type="GO" id="GO:0098542">
    <property type="term" value="P:defense response to other organism"/>
    <property type="evidence" value="ECO:0007669"/>
    <property type="project" value="TreeGrafter"/>
</dbReference>
<dbReference type="GO" id="GO:0043531">
    <property type="term" value="F:ADP binding"/>
    <property type="evidence" value="ECO:0007669"/>
    <property type="project" value="InterPro"/>
</dbReference>
<feature type="domain" description="Disease resistance N-terminal" evidence="8">
    <location>
        <begin position="127"/>
        <end position="204"/>
    </location>
</feature>
<keyword evidence="3" id="KW-0677">Repeat</keyword>
<dbReference type="InterPro" id="IPR041118">
    <property type="entry name" value="Rx_N"/>
</dbReference>
<feature type="domain" description="Disease resistance R13L4/SHOC-2-like LRR" evidence="10">
    <location>
        <begin position="687"/>
        <end position="1001"/>
    </location>
</feature>
<evidence type="ECO:0000259" key="9">
    <source>
        <dbReference type="Pfam" id="PF23559"/>
    </source>
</evidence>
<dbReference type="Gene3D" id="3.40.50.300">
    <property type="entry name" value="P-loop containing nucleotide triphosphate hydrolases"/>
    <property type="match status" value="1"/>
</dbReference>
<dbReference type="Pfam" id="PF23559">
    <property type="entry name" value="WHD_DRP"/>
    <property type="match status" value="1"/>
</dbReference>
<dbReference type="InterPro" id="IPR027417">
    <property type="entry name" value="P-loop_NTPase"/>
</dbReference>
<evidence type="ECO:0000259" key="8">
    <source>
        <dbReference type="Pfam" id="PF18052"/>
    </source>
</evidence>
<keyword evidence="12" id="KW-1185">Reference proteome</keyword>
<keyword evidence="4" id="KW-0547">Nucleotide-binding</keyword>
<evidence type="ECO:0000256" key="2">
    <source>
        <dbReference type="ARBA" id="ARBA00022614"/>
    </source>
</evidence>